<reference evidence="3" key="1">
    <citation type="journal article" date="2011" name="Nature">
        <title>Genome sequence and analysis of the tuber crop potato.</title>
        <authorList>
            <consortium name="The Potato Genome Sequencing Consortium"/>
        </authorList>
    </citation>
    <scope>NUCLEOTIDE SEQUENCE [LARGE SCALE GENOMIC DNA]</scope>
    <source>
        <strain evidence="3">cv. DM1-3 516 R44</strain>
    </source>
</reference>
<keyword evidence="3" id="KW-1185">Reference proteome</keyword>
<keyword evidence="1" id="KW-1133">Transmembrane helix</keyword>
<accession>M1AUW0</accession>
<evidence type="ECO:0000256" key="1">
    <source>
        <dbReference type="SAM" id="Phobius"/>
    </source>
</evidence>
<sequence length="79" mass="9128">MCLLSLLSEQENNIIKTVKAEPYVSCILFFLYAPPLLVRGITGKQKQVKKYYLIRPYSYIYTLSPCAQTERAQVCSLFE</sequence>
<protein>
    <submittedName>
        <fullName evidence="2">Uncharacterized protein</fullName>
    </submittedName>
</protein>
<dbReference type="ExpressionAtlas" id="M1AUW0">
    <property type="expression patterns" value="baseline"/>
</dbReference>
<evidence type="ECO:0000313" key="3">
    <source>
        <dbReference type="Proteomes" id="UP000011115"/>
    </source>
</evidence>
<dbReference type="Gramene" id="PGSC0003DMT400030848">
    <property type="protein sequence ID" value="PGSC0003DMT400030848"/>
    <property type="gene ID" value="PGSC0003DMG400011817"/>
</dbReference>
<evidence type="ECO:0000313" key="2">
    <source>
        <dbReference type="EnsemblPlants" id="PGSC0003DMT400030848"/>
    </source>
</evidence>
<feature type="transmembrane region" description="Helical" evidence="1">
    <location>
        <begin position="20"/>
        <end position="41"/>
    </location>
</feature>
<dbReference type="HOGENOM" id="CLU_2610708_0_0_1"/>
<reference evidence="2" key="2">
    <citation type="submission" date="2015-06" db="UniProtKB">
        <authorList>
            <consortium name="EnsemblPlants"/>
        </authorList>
    </citation>
    <scope>IDENTIFICATION</scope>
    <source>
        <strain evidence="2">DM1-3 516 R44</strain>
    </source>
</reference>
<dbReference type="Proteomes" id="UP000011115">
    <property type="component" value="Unassembled WGS sequence"/>
</dbReference>
<dbReference type="AlphaFoldDB" id="M1AUW0"/>
<dbReference type="EnsemblPlants" id="PGSC0003DMT400030848">
    <property type="protein sequence ID" value="PGSC0003DMT400030848"/>
    <property type="gene ID" value="PGSC0003DMG400011817"/>
</dbReference>
<name>M1AUW0_SOLTU</name>
<keyword evidence="1" id="KW-0812">Transmembrane</keyword>
<keyword evidence="1" id="KW-0472">Membrane</keyword>
<organism evidence="2 3">
    <name type="scientific">Solanum tuberosum</name>
    <name type="common">Potato</name>
    <dbReference type="NCBI Taxonomy" id="4113"/>
    <lineage>
        <taxon>Eukaryota</taxon>
        <taxon>Viridiplantae</taxon>
        <taxon>Streptophyta</taxon>
        <taxon>Embryophyta</taxon>
        <taxon>Tracheophyta</taxon>
        <taxon>Spermatophyta</taxon>
        <taxon>Magnoliopsida</taxon>
        <taxon>eudicotyledons</taxon>
        <taxon>Gunneridae</taxon>
        <taxon>Pentapetalae</taxon>
        <taxon>asterids</taxon>
        <taxon>lamiids</taxon>
        <taxon>Solanales</taxon>
        <taxon>Solanaceae</taxon>
        <taxon>Solanoideae</taxon>
        <taxon>Solaneae</taxon>
        <taxon>Solanum</taxon>
    </lineage>
</organism>
<proteinExistence type="predicted"/>